<dbReference type="Gene3D" id="3.50.50.60">
    <property type="entry name" value="FAD/NAD(P)-binding domain"/>
    <property type="match status" value="2"/>
</dbReference>
<name>A0A6P2DDI1_9BACT</name>
<sequence length="410" mass="45035">MSNAPEVIRAKCCIAGGGPAGMVLGLLLARAGVEVVVLEKHADFLRDFRGDTIHPSTLEVVHELGLLDEFLCHPHQEARVLAGNVAGAEFPLADFAHLPTRCKFIALMPQWDFLDFVSAHAKKYPTFRLVTRAAVTDLIEESGRVLGARATMPEGALEVRADLTVGADGRHSTVRARAALPVQDFGAPMDVLWMRLSRKLSDGDRPVGRFDRGRIFVMIYRGDYWQCGFVIPKGDHAAVMTRGLEAFRADIVSVAPFLVDRVQELQSWDDVKLLTVTVDRLRKWWRPGVLCIGDAAHAMSPVGGVGINLAIQDAVATANLLAEKLSAGTVTGADLATVQRRRTFPTQLTQWIQVQVQKRVITRALTAHGSLKVPTAARLLQRFPILRRIPAHLVGIGIRPEHVRTKDAFK</sequence>
<dbReference type="RefSeq" id="WP_162671221.1">
    <property type="nucleotide sequence ID" value="NZ_LR593886.1"/>
</dbReference>
<evidence type="ECO:0000259" key="2">
    <source>
        <dbReference type="Pfam" id="PF01494"/>
    </source>
</evidence>
<dbReference type="AlphaFoldDB" id="A0A6P2DDI1"/>
<dbReference type="GO" id="GO:0004497">
    <property type="term" value="F:monooxygenase activity"/>
    <property type="evidence" value="ECO:0007669"/>
    <property type="project" value="UniProtKB-KW"/>
</dbReference>
<evidence type="ECO:0000313" key="4">
    <source>
        <dbReference type="Proteomes" id="UP000464178"/>
    </source>
</evidence>
<evidence type="ECO:0000313" key="3">
    <source>
        <dbReference type="EMBL" id="VTR97472.1"/>
    </source>
</evidence>
<dbReference type="InterPro" id="IPR002938">
    <property type="entry name" value="FAD-bd"/>
</dbReference>
<dbReference type="EMBL" id="LR593886">
    <property type="protein sequence ID" value="VTR97472.1"/>
    <property type="molecule type" value="Genomic_DNA"/>
</dbReference>
<dbReference type="PANTHER" id="PTHR43476:SF5">
    <property type="entry name" value="FAD-DEPENDENT MONOOXYGENASE"/>
    <property type="match status" value="1"/>
</dbReference>
<keyword evidence="4" id="KW-1185">Reference proteome</keyword>
<keyword evidence="1" id="KW-0560">Oxidoreductase</keyword>
<accession>A0A6P2DDI1</accession>
<evidence type="ECO:0000256" key="1">
    <source>
        <dbReference type="ARBA" id="ARBA00023002"/>
    </source>
</evidence>
<reference evidence="3 4" key="1">
    <citation type="submission" date="2019-05" db="EMBL/GenBank/DDBJ databases">
        <authorList>
            <consortium name="Science for Life Laboratories"/>
        </authorList>
    </citation>
    <scope>NUCLEOTIDE SEQUENCE [LARGE SCALE GENOMIC DNA]</scope>
    <source>
        <strain evidence="3">Soil9</strain>
    </source>
</reference>
<dbReference type="NCBIfam" id="NF004833">
    <property type="entry name" value="PRK06185.1-1"/>
    <property type="match status" value="1"/>
</dbReference>
<dbReference type="GO" id="GO:0071949">
    <property type="term" value="F:FAD binding"/>
    <property type="evidence" value="ECO:0007669"/>
    <property type="project" value="InterPro"/>
</dbReference>
<keyword evidence="3" id="KW-0503">Monooxygenase</keyword>
<dbReference type="NCBIfam" id="NF004834">
    <property type="entry name" value="PRK06185.1-3"/>
    <property type="match status" value="1"/>
</dbReference>
<gene>
    <name evidence="3" type="ORF">SOIL9_07000</name>
</gene>
<dbReference type="PANTHER" id="PTHR43476">
    <property type="entry name" value="3-(3-HYDROXY-PHENYL)PROPIONATE/3-HYDROXYCINNAMIC ACID HYDROXYLASE"/>
    <property type="match status" value="1"/>
</dbReference>
<dbReference type="PRINTS" id="PR00420">
    <property type="entry name" value="RNGMNOXGNASE"/>
</dbReference>
<feature type="domain" description="FAD-binding" evidence="2">
    <location>
        <begin position="11"/>
        <end position="350"/>
    </location>
</feature>
<dbReference type="InterPro" id="IPR050631">
    <property type="entry name" value="PheA/TfdB_FAD_monoxygenase"/>
</dbReference>
<dbReference type="Proteomes" id="UP000464178">
    <property type="component" value="Chromosome"/>
</dbReference>
<dbReference type="SUPFAM" id="SSF51905">
    <property type="entry name" value="FAD/NAD(P)-binding domain"/>
    <property type="match status" value="1"/>
</dbReference>
<dbReference type="Pfam" id="PF01494">
    <property type="entry name" value="FAD_binding_3"/>
    <property type="match status" value="1"/>
</dbReference>
<protein>
    <recommendedName>
        <fullName evidence="2">FAD-binding domain-containing protein</fullName>
    </recommendedName>
</protein>
<organism evidence="3 4">
    <name type="scientific">Gemmata massiliana</name>
    <dbReference type="NCBI Taxonomy" id="1210884"/>
    <lineage>
        <taxon>Bacteria</taxon>
        <taxon>Pseudomonadati</taxon>
        <taxon>Planctomycetota</taxon>
        <taxon>Planctomycetia</taxon>
        <taxon>Gemmatales</taxon>
        <taxon>Gemmataceae</taxon>
        <taxon>Gemmata</taxon>
    </lineage>
</organism>
<dbReference type="KEGG" id="gms:SOIL9_07000"/>
<proteinExistence type="predicted"/>
<dbReference type="InterPro" id="IPR036188">
    <property type="entry name" value="FAD/NAD-bd_sf"/>
</dbReference>